<evidence type="ECO:0000256" key="1">
    <source>
        <dbReference type="ARBA" id="ARBA00000032"/>
    </source>
</evidence>
<dbReference type="SUPFAM" id="SSF53254">
    <property type="entry name" value="Phosphoglycerate mutase-like"/>
    <property type="match status" value="1"/>
</dbReference>
<evidence type="ECO:0000256" key="8">
    <source>
        <dbReference type="SAM" id="Phobius"/>
    </source>
</evidence>
<evidence type="ECO:0000256" key="6">
    <source>
        <dbReference type="ARBA" id="ARBA00023157"/>
    </source>
</evidence>
<dbReference type="AlphaFoldDB" id="A0AAN8FHZ6"/>
<dbReference type="PROSITE" id="PS00616">
    <property type="entry name" value="HIS_ACID_PHOSPHAT_1"/>
    <property type="match status" value="1"/>
</dbReference>
<dbReference type="Proteomes" id="UP001331761">
    <property type="component" value="Unassembled WGS sequence"/>
</dbReference>
<keyword evidence="7" id="KW-0325">Glycoprotein</keyword>
<accession>A0AAN8FHZ6</accession>
<organism evidence="10 12">
    <name type="scientific">Trichostrongylus colubriformis</name>
    <name type="common">Black scour worm</name>
    <dbReference type="NCBI Taxonomy" id="6319"/>
    <lineage>
        <taxon>Eukaryota</taxon>
        <taxon>Metazoa</taxon>
        <taxon>Ecdysozoa</taxon>
        <taxon>Nematoda</taxon>
        <taxon>Chromadorea</taxon>
        <taxon>Rhabditida</taxon>
        <taxon>Rhabditina</taxon>
        <taxon>Rhabditomorpha</taxon>
        <taxon>Strongyloidea</taxon>
        <taxon>Trichostrongylidae</taxon>
        <taxon>Trichostrongylus</taxon>
    </lineage>
</organism>
<comment type="similarity">
    <text evidence="2">Belongs to the histidine acid phosphatase family.</text>
</comment>
<evidence type="ECO:0000256" key="7">
    <source>
        <dbReference type="ARBA" id="ARBA00023180"/>
    </source>
</evidence>
<sequence>MMLLPLLMLLHIWAQAANISESDMELLLVHAIWRHGDRSPTTTFRKDPFQEGHWTFGGGGFGQLSPIGMKQHMELGKLIRKLYIDDMQFLSRRYSSKEIYVLSTDRNRTITSAMSNILGMYGTNNSNAIPDVDYPADVDGWPAGFVPVAIHTGGIDPDYLDPDASCTRREHLWNMAKTSQELQDFVNRPDIASLLANLTEFCGEPITLDNLYVVWDALKVEQTHDNDTLRRVNTWFSDELFERLTAVHDKIHEYQNGIFDRPLVMNNLDIGREIQKIRGGSLFSEIFLHMDTKWQCLNQSNSSCKWINGLKYYAYSAHDSTIYAFFTILGIQNKVVSPTGYPDYAAATFIELWKNRTDNEPYFKLFYHQNEVNDTLYAITHLIDACKGLTYCHLDKLKPLAAKSRPDQPLNQWCNVDPRPRTSTSHSAPALLSLAFPIVIFLTWINSWNLTSSY</sequence>
<evidence type="ECO:0000256" key="5">
    <source>
        <dbReference type="ARBA" id="ARBA00022801"/>
    </source>
</evidence>
<protein>
    <recommendedName>
        <fullName evidence="3">acid phosphatase</fullName>
        <ecNumber evidence="3">3.1.3.2</ecNumber>
    </recommendedName>
</protein>
<proteinExistence type="inferred from homology"/>
<evidence type="ECO:0000313" key="10">
    <source>
        <dbReference type="EMBL" id="KAK5976764.1"/>
    </source>
</evidence>
<feature type="transmembrane region" description="Helical" evidence="8">
    <location>
        <begin position="428"/>
        <end position="445"/>
    </location>
</feature>
<dbReference type="InterPro" id="IPR050645">
    <property type="entry name" value="Histidine_acid_phosphatase"/>
</dbReference>
<gene>
    <name evidence="10" type="ORF">GCK32_012117</name>
    <name evidence="11" type="ORF">GCK32_012159</name>
</gene>
<dbReference type="PANTHER" id="PTHR11567">
    <property type="entry name" value="ACID PHOSPHATASE-RELATED"/>
    <property type="match status" value="1"/>
</dbReference>
<dbReference type="InterPro" id="IPR000560">
    <property type="entry name" value="His_Pase_clade-2"/>
</dbReference>
<dbReference type="CDD" id="cd07061">
    <property type="entry name" value="HP_HAP_like"/>
    <property type="match status" value="1"/>
</dbReference>
<keyword evidence="8" id="KW-1133">Transmembrane helix</keyword>
<evidence type="ECO:0000256" key="3">
    <source>
        <dbReference type="ARBA" id="ARBA00012646"/>
    </source>
</evidence>
<dbReference type="EMBL" id="WIXE01011408">
    <property type="protein sequence ID" value="KAK5976764.1"/>
    <property type="molecule type" value="Genomic_DNA"/>
</dbReference>
<feature type="chain" id="PRO_5044710851" description="acid phosphatase" evidence="9">
    <location>
        <begin position="17"/>
        <end position="454"/>
    </location>
</feature>
<comment type="caution">
    <text evidence="10">The sequence shown here is derived from an EMBL/GenBank/DDBJ whole genome shotgun (WGS) entry which is preliminary data.</text>
</comment>
<keyword evidence="12" id="KW-1185">Reference proteome</keyword>
<evidence type="ECO:0000313" key="11">
    <source>
        <dbReference type="EMBL" id="KAK5980672.1"/>
    </source>
</evidence>
<evidence type="ECO:0000313" key="12">
    <source>
        <dbReference type="Proteomes" id="UP001331761"/>
    </source>
</evidence>
<evidence type="ECO:0000256" key="2">
    <source>
        <dbReference type="ARBA" id="ARBA00005375"/>
    </source>
</evidence>
<keyword evidence="8" id="KW-0472">Membrane</keyword>
<keyword evidence="8" id="KW-0812">Transmembrane</keyword>
<dbReference type="PANTHER" id="PTHR11567:SF211">
    <property type="entry name" value="PROSTATIC ACID PHOSPHATASE"/>
    <property type="match status" value="1"/>
</dbReference>
<comment type="catalytic activity">
    <reaction evidence="1">
        <text>a phosphate monoester + H2O = an alcohol + phosphate</text>
        <dbReference type="Rhea" id="RHEA:15017"/>
        <dbReference type="ChEBI" id="CHEBI:15377"/>
        <dbReference type="ChEBI" id="CHEBI:30879"/>
        <dbReference type="ChEBI" id="CHEBI:43474"/>
        <dbReference type="ChEBI" id="CHEBI:67140"/>
        <dbReference type="EC" id="3.1.3.2"/>
    </reaction>
</comment>
<keyword evidence="5" id="KW-0378">Hydrolase</keyword>
<dbReference type="Gene3D" id="3.40.50.1240">
    <property type="entry name" value="Phosphoglycerate mutase-like"/>
    <property type="match status" value="1"/>
</dbReference>
<dbReference type="InterPro" id="IPR029033">
    <property type="entry name" value="His_PPase_superfam"/>
</dbReference>
<evidence type="ECO:0000256" key="9">
    <source>
        <dbReference type="SAM" id="SignalP"/>
    </source>
</evidence>
<dbReference type="EMBL" id="WIXE01007150">
    <property type="protein sequence ID" value="KAK5980672.1"/>
    <property type="molecule type" value="Genomic_DNA"/>
</dbReference>
<keyword evidence="6" id="KW-1015">Disulfide bond</keyword>
<dbReference type="GO" id="GO:0003993">
    <property type="term" value="F:acid phosphatase activity"/>
    <property type="evidence" value="ECO:0007669"/>
    <property type="project" value="UniProtKB-EC"/>
</dbReference>
<feature type="signal peptide" evidence="9">
    <location>
        <begin position="1"/>
        <end position="16"/>
    </location>
</feature>
<keyword evidence="4 9" id="KW-0732">Signal</keyword>
<dbReference type="EC" id="3.1.3.2" evidence="3"/>
<dbReference type="Pfam" id="PF00328">
    <property type="entry name" value="His_Phos_2"/>
    <property type="match status" value="1"/>
</dbReference>
<name>A0AAN8FHZ6_TRICO</name>
<evidence type="ECO:0000256" key="4">
    <source>
        <dbReference type="ARBA" id="ARBA00022729"/>
    </source>
</evidence>
<dbReference type="InterPro" id="IPR033379">
    <property type="entry name" value="Acid_Pase_AS"/>
</dbReference>
<reference evidence="10 12" key="1">
    <citation type="submission" date="2019-10" db="EMBL/GenBank/DDBJ databases">
        <title>Assembly and Annotation for the nematode Trichostrongylus colubriformis.</title>
        <authorList>
            <person name="Martin J."/>
        </authorList>
    </citation>
    <scope>NUCLEOTIDE SEQUENCE [LARGE SCALE GENOMIC DNA]</scope>
    <source>
        <strain evidence="10">G859</strain>
        <tissue evidence="10">Whole worm</tissue>
    </source>
</reference>